<organism evidence="2 3">
    <name type="scientific">Herpetosiphon gulosus</name>
    <dbReference type="NCBI Taxonomy" id="1973496"/>
    <lineage>
        <taxon>Bacteria</taxon>
        <taxon>Bacillati</taxon>
        <taxon>Chloroflexota</taxon>
        <taxon>Chloroflexia</taxon>
        <taxon>Herpetosiphonales</taxon>
        <taxon>Herpetosiphonaceae</taxon>
        <taxon>Herpetosiphon</taxon>
    </lineage>
</organism>
<evidence type="ECO:0000313" key="2">
    <source>
        <dbReference type="EMBL" id="GAA5527308.1"/>
    </source>
</evidence>
<protein>
    <recommendedName>
        <fullName evidence="1">FHA domain-containing protein</fullName>
    </recommendedName>
</protein>
<dbReference type="SUPFAM" id="SSF49879">
    <property type="entry name" value="SMAD/FHA domain"/>
    <property type="match status" value="1"/>
</dbReference>
<keyword evidence="3" id="KW-1185">Reference proteome</keyword>
<comment type="caution">
    <text evidence="2">The sequence shown here is derived from an EMBL/GenBank/DDBJ whole genome shotgun (WGS) entry which is preliminary data.</text>
</comment>
<reference evidence="2 3" key="1">
    <citation type="submission" date="2024-02" db="EMBL/GenBank/DDBJ databases">
        <title>Herpetosiphon gulosus NBRC 112829.</title>
        <authorList>
            <person name="Ichikawa N."/>
            <person name="Katano-Makiyama Y."/>
            <person name="Hidaka K."/>
        </authorList>
    </citation>
    <scope>NUCLEOTIDE SEQUENCE [LARGE SCALE GENOMIC DNA]</scope>
    <source>
        <strain evidence="2 3">NBRC 112829</strain>
    </source>
</reference>
<dbReference type="InterPro" id="IPR008984">
    <property type="entry name" value="SMAD_FHA_dom_sf"/>
</dbReference>
<dbReference type="InterPro" id="IPR000253">
    <property type="entry name" value="FHA_dom"/>
</dbReference>
<dbReference type="Proteomes" id="UP001428290">
    <property type="component" value="Unassembled WGS sequence"/>
</dbReference>
<dbReference type="CDD" id="cd00060">
    <property type="entry name" value="FHA"/>
    <property type="match status" value="1"/>
</dbReference>
<gene>
    <name evidence="2" type="ORF">Hgul01_01092</name>
</gene>
<dbReference type="Pfam" id="PF00498">
    <property type="entry name" value="FHA"/>
    <property type="match status" value="1"/>
</dbReference>
<proteinExistence type="predicted"/>
<dbReference type="EMBL" id="BAABRU010000003">
    <property type="protein sequence ID" value="GAA5527308.1"/>
    <property type="molecule type" value="Genomic_DNA"/>
</dbReference>
<name>A0ABP9WXJ7_9CHLR</name>
<accession>A0ABP9WXJ7</accession>
<evidence type="ECO:0000259" key="1">
    <source>
        <dbReference type="Pfam" id="PF00498"/>
    </source>
</evidence>
<evidence type="ECO:0000313" key="3">
    <source>
        <dbReference type="Proteomes" id="UP001428290"/>
    </source>
</evidence>
<dbReference type="Gene3D" id="2.60.200.20">
    <property type="match status" value="1"/>
</dbReference>
<sequence>MAKQARFELFIDVYEKKQQVAQALTNMPTGELVESILKEFRRDFDFLGQNPDAYCLMKADGTVLSNNRTLDKQVSNKDRLIFSEAMPNMPADGQPMARRIYLREHPTGNSFRLHWQPAIVGRFDNQSNNDLLAVDLGSHPNGLRVSRRQFEITETSGHFYIESLSPNPTTITDSTGRPIQVDRRQVLQHGDLITLDRSQITFKVIISD</sequence>
<feature type="domain" description="FHA" evidence="1">
    <location>
        <begin position="142"/>
        <end position="195"/>
    </location>
</feature>
<dbReference type="RefSeq" id="WP_345720949.1">
    <property type="nucleotide sequence ID" value="NZ_BAABRU010000003.1"/>
</dbReference>